<name>A0ABU3VDY5_9RHOB</name>
<reference evidence="3" key="1">
    <citation type="submission" date="2023-05" db="EMBL/GenBank/DDBJ databases">
        <title>Sedimentitalea sp. nov. JM2-8.</title>
        <authorList>
            <person name="Huang J."/>
        </authorList>
    </citation>
    <scope>NUCLEOTIDE SEQUENCE [LARGE SCALE GENOMIC DNA]</scope>
    <source>
        <strain evidence="3">KHS03</strain>
    </source>
</reference>
<evidence type="ECO:0000313" key="3">
    <source>
        <dbReference type="Proteomes" id="UP001255416"/>
    </source>
</evidence>
<dbReference type="Gene3D" id="3.10.490.10">
    <property type="entry name" value="Gamma-glutamyl cyclotransferase-like"/>
    <property type="match status" value="1"/>
</dbReference>
<evidence type="ECO:0000256" key="1">
    <source>
        <dbReference type="ARBA" id="ARBA00023239"/>
    </source>
</evidence>
<organism evidence="2 3">
    <name type="scientific">Sedimentitalea todarodis</name>
    <dbReference type="NCBI Taxonomy" id="1631240"/>
    <lineage>
        <taxon>Bacteria</taxon>
        <taxon>Pseudomonadati</taxon>
        <taxon>Pseudomonadota</taxon>
        <taxon>Alphaproteobacteria</taxon>
        <taxon>Rhodobacterales</taxon>
        <taxon>Paracoccaceae</taxon>
        <taxon>Sedimentitalea</taxon>
    </lineage>
</organism>
<keyword evidence="1" id="KW-0456">Lyase</keyword>
<dbReference type="InterPro" id="IPR017939">
    <property type="entry name" value="G-Glutamylcylcotransferase"/>
</dbReference>
<dbReference type="EMBL" id="JASMWN010000007">
    <property type="protein sequence ID" value="MDU9004392.1"/>
    <property type="molecule type" value="Genomic_DNA"/>
</dbReference>
<evidence type="ECO:0000313" key="2">
    <source>
        <dbReference type="EMBL" id="MDU9004392.1"/>
    </source>
</evidence>
<protein>
    <submittedName>
        <fullName evidence="2">Gamma-glutamylcyclotransferase family protein</fullName>
    </submittedName>
</protein>
<proteinExistence type="predicted"/>
<dbReference type="RefSeq" id="WP_316776074.1">
    <property type="nucleotide sequence ID" value="NZ_JASMWN010000007.1"/>
</dbReference>
<sequence length="149" mass="16140">MKHYFAYGTLLSTKAMQDFAPSAQPVGVMRLDGFELGFAETKKPGTGGCWLQPTPGGTVYGVQFEVSDEDLARMDAASGVPEGLWVHCPITVRDEHDNSVETMTYTIPGSPGPFRPSKDYVGKIKLGLATVKLPADYVTRVDSRLDAIV</sequence>
<dbReference type="InterPro" id="IPR013024">
    <property type="entry name" value="GGCT-like"/>
</dbReference>
<accession>A0ABU3VDY5</accession>
<comment type="caution">
    <text evidence="2">The sequence shown here is derived from an EMBL/GenBank/DDBJ whole genome shotgun (WGS) entry which is preliminary data.</text>
</comment>
<dbReference type="PANTHER" id="PTHR12935">
    <property type="entry name" value="GAMMA-GLUTAMYLCYCLOTRANSFERASE"/>
    <property type="match status" value="1"/>
</dbReference>
<dbReference type="CDD" id="cd06661">
    <property type="entry name" value="GGCT_like"/>
    <property type="match status" value="1"/>
</dbReference>
<dbReference type="Pfam" id="PF13772">
    <property type="entry name" value="AIG2_2"/>
    <property type="match status" value="1"/>
</dbReference>
<gene>
    <name evidence="2" type="ORF">QO231_11075</name>
</gene>
<dbReference type="SUPFAM" id="SSF110857">
    <property type="entry name" value="Gamma-glutamyl cyclotransferase-like"/>
    <property type="match status" value="1"/>
</dbReference>
<dbReference type="PANTHER" id="PTHR12935:SF0">
    <property type="entry name" value="GAMMA-GLUTAMYLCYCLOTRANSFERASE"/>
    <property type="match status" value="1"/>
</dbReference>
<dbReference type="InterPro" id="IPR036568">
    <property type="entry name" value="GGCT-like_sf"/>
</dbReference>
<keyword evidence="3" id="KW-1185">Reference proteome</keyword>
<dbReference type="Proteomes" id="UP001255416">
    <property type="component" value="Unassembled WGS sequence"/>
</dbReference>